<dbReference type="InterPro" id="IPR036565">
    <property type="entry name" value="Mur-like_cat_sf"/>
</dbReference>
<evidence type="ECO:0000256" key="9">
    <source>
        <dbReference type="ARBA" id="ARBA00023316"/>
    </source>
</evidence>
<comment type="similarity">
    <text evidence="10">Belongs to the MurCDEF family. MurF subfamily.</text>
</comment>
<keyword evidence="4 10" id="KW-0547">Nucleotide-binding</keyword>
<dbReference type="InterPro" id="IPR013221">
    <property type="entry name" value="Mur_ligase_cen"/>
</dbReference>
<dbReference type="SUPFAM" id="SSF53623">
    <property type="entry name" value="MurD-like peptide ligases, catalytic domain"/>
    <property type="match status" value="1"/>
</dbReference>
<evidence type="ECO:0000313" key="15">
    <source>
        <dbReference type="Proteomes" id="UP000255317"/>
    </source>
</evidence>
<dbReference type="GO" id="GO:0051301">
    <property type="term" value="P:cell division"/>
    <property type="evidence" value="ECO:0007669"/>
    <property type="project" value="UniProtKB-KW"/>
</dbReference>
<dbReference type="GO" id="GO:0009252">
    <property type="term" value="P:peptidoglycan biosynthetic process"/>
    <property type="evidence" value="ECO:0007669"/>
    <property type="project" value="UniProtKB-UniRule"/>
</dbReference>
<evidence type="ECO:0000256" key="8">
    <source>
        <dbReference type="ARBA" id="ARBA00023306"/>
    </source>
</evidence>
<evidence type="ECO:0000259" key="13">
    <source>
        <dbReference type="Pfam" id="PF08245"/>
    </source>
</evidence>
<keyword evidence="8 10" id="KW-0131">Cell cycle</keyword>
<dbReference type="GO" id="GO:0071555">
    <property type="term" value="P:cell wall organization"/>
    <property type="evidence" value="ECO:0007669"/>
    <property type="project" value="UniProtKB-KW"/>
</dbReference>
<dbReference type="Gene3D" id="3.90.190.20">
    <property type="entry name" value="Mur ligase, C-terminal domain"/>
    <property type="match status" value="1"/>
</dbReference>
<keyword evidence="5 10" id="KW-0067">ATP-binding</keyword>
<gene>
    <name evidence="10" type="primary">murF</name>
    <name evidence="14" type="ORF">C8D94_105140</name>
</gene>
<dbReference type="SUPFAM" id="SSF63418">
    <property type="entry name" value="MurE/MurF N-terminal domain"/>
    <property type="match status" value="1"/>
</dbReference>
<keyword evidence="3 10" id="KW-0132">Cell division</keyword>
<dbReference type="Gene3D" id="3.40.1390.10">
    <property type="entry name" value="MurE/MurF, N-terminal domain"/>
    <property type="match status" value="1"/>
</dbReference>
<dbReference type="EC" id="6.3.2.10" evidence="10 11"/>
<dbReference type="InterPro" id="IPR035911">
    <property type="entry name" value="MurE/MurF_N"/>
</dbReference>
<feature type="domain" description="Mur ligase central" evidence="13">
    <location>
        <begin position="97"/>
        <end position="274"/>
    </location>
</feature>
<evidence type="ECO:0000256" key="5">
    <source>
        <dbReference type="ARBA" id="ARBA00022840"/>
    </source>
</evidence>
<dbReference type="RefSeq" id="WP_115124455.1">
    <property type="nucleotide sequence ID" value="NZ_QRAO01000005.1"/>
</dbReference>
<evidence type="ECO:0000256" key="2">
    <source>
        <dbReference type="ARBA" id="ARBA00022598"/>
    </source>
</evidence>
<dbReference type="InterPro" id="IPR004101">
    <property type="entry name" value="Mur_ligase_C"/>
</dbReference>
<proteinExistence type="inferred from homology"/>
<dbReference type="OrthoDB" id="9801978at2"/>
<keyword evidence="2 10" id="KW-0436">Ligase</keyword>
<dbReference type="HAMAP" id="MF_02019">
    <property type="entry name" value="MurF"/>
    <property type="match status" value="1"/>
</dbReference>
<comment type="subcellular location">
    <subcellularLocation>
        <location evidence="10 11">Cytoplasm</location>
    </subcellularLocation>
</comment>
<evidence type="ECO:0000256" key="1">
    <source>
        <dbReference type="ARBA" id="ARBA00022490"/>
    </source>
</evidence>
<dbReference type="InterPro" id="IPR005863">
    <property type="entry name" value="UDP-N-AcMur_synth"/>
</dbReference>
<feature type="domain" description="Mur ligase C-terminal" evidence="12">
    <location>
        <begin position="298"/>
        <end position="415"/>
    </location>
</feature>
<feature type="binding site" evidence="10">
    <location>
        <begin position="98"/>
        <end position="104"/>
    </location>
    <ligand>
        <name>ATP</name>
        <dbReference type="ChEBI" id="CHEBI:30616"/>
    </ligand>
</feature>
<dbReference type="Proteomes" id="UP000255317">
    <property type="component" value="Unassembled WGS sequence"/>
</dbReference>
<dbReference type="NCBIfam" id="TIGR01143">
    <property type="entry name" value="murF"/>
    <property type="match status" value="1"/>
</dbReference>
<evidence type="ECO:0000256" key="11">
    <source>
        <dbReference type="RuleBase" id="RU004136"/>
    </source>
</evidence>
<comment type="catalytic activity">
    <reaction evidence="10 11">
        <text>D-alanyl-D-alanine + UDP-N-acetyl-alpha-D-muramoyl-L-alanyl-gamma-D-glutamyl-meso-2,6-diaminopimelate + ATP = UDP-N-acetyl-alpha-D-muramoyl-L-alanyl-gamma-D-glutamyl-meso-2,6-diaminopimeloyl-D-alanyl-D-alanine + ADP + phosphate + H(+)</text>
        <dbReference type="Rhea" id="RHEA:28374"/>
        <dbReference type="ChEBI" id="CHEBI:15378"/>
        <dbReference type="ChEBI" id="CHEBI:30616"/>
        <dbReference type="ChEBI" id="CHEBI:43474"/>
        <dbReference type="ChEBI" id="CHEBI:57822"/>
        <dbReference type="ChEBI" id="CHEBI:61386"/>
        <dbReference type="ChEBI" id="CHEBI:83905"/>
        <dbReference type="ChEBI" id="CHEBI:456216"/>
        <dbReference type="EC" id="6.3.2.10"/>
    </reaction>
</comment>
<dbReference type="EMBL" id="QRAO01000005">
    <property type="protein sequence ID" value="RDK84295.1"/>
    <property type="molecule type" value="Genomic_DNA"/>
</dbReference>
<dbReference type="AlphaFoldDB" id="A0A370Q7D6"/>
<comment type="pathway">
    <text evidence="10 11">Cell wall biogenesis; peptidoglycan biosynthesis.</text>
</comment>
<organism evidence="14 15">
    <name type="scientific">Marinirhabdus gelatinilytica</name>
    <dbReference type="NCBI Taxonomy" id="1703343"/>
    <lineage>
        <taxon>Bacteria</taxon>
        <taxon>Pseudomonadati</taxon>
        <taxon>Bacteroidota</taxon>
        <taxon>Flavobacteriia</taxon>
        <taxon>Flavobacteriales</taxon>
        <taxon>Flavobacteriaceae</taxon>
    </lineage>
</organism>
<dbReference type="GO" id="GO:0008360">
    <property type="term" value="P:regulation of cell shape"/>
    <property type="evidence" value="ECO:0007669"/>
    <property type="project" value="UniProtKB-KW"/>
</dbReference>
<keyword evidence="6 10" id="KW-0133">Cell shape</keyword>
<dbReference type="UniPathway" id="UPA00219"/>
<sequence length="426" mass="46944">MKSEALHQLFLESSGICTDTRKITKNCLFFALRGDNFNGNTFTQEALDKGAYKVVIDDLGFHKNTGETILCRNVLEQLQKLATFHRNYLKVPIVALTGSNGKTTTKELINAVLATSFKTTATAGNLNNHIGVPLTLLSMSAETEIGIVEMGANHLKEIAQLCKIALPDYGYITNFGKAHLEGFGSLEGVIKGKTELYAHLQKNNKLIFVNANDPQQVEISKPLSKYTFGDSNQDCYVALKNATGNVIVQYKGADIKSNLVGLYNFHNIAAAIAIGDYFKVSAEKIKEAIEGYIPQNNRSQIIQQNGHTILLDAYNANPTSMMAALENFKQAEGHNKIMILGDMFELGVEAEAEHQAITDYLAEHKFGKAYLVGENFSKTETTATHITKHRDFETFKNALIAEKLDKNTILIKGSRGMALERSLALL</sequence>
<evidence type="ECO:0000256" key="10">
    <source>
        <dbReference type="HAMAP-Rule" id="MF_02019"/>
    </source>
</evidence>
<accession>A0A370Q7D6</accession>
<keyword evidence="9 10" id="KW-0961">Cell wall biogenesis/degradation</keyword>
<dbReference type="Pfam" id="PF02875">
    <property type="entry name" value="Mur_ligase_C"/>
    <property type="match status" value="1"/>
</dbReference>
<evidence type="ECO:0000256" key="6">
    <source>
        <dbReference type="ARBA" id="ARBA00022960"/>
    </source>
</evidence>
<dbReference type="GO" id="GO:0005737">
    <property type="term" value="C:cytoplasm"/>
    <property type="evidence" value="ECO:0007669"/>
    <property type="project" value="UniProtKB-SubCell"/>
</dbReference>
<dbReference type="SUPFAM" id="SSF53244">
    <property type="entry name" value="MurD-like peptide ligases, peptide-binding domain"/>
    <property type="match status" value="1"/>
</dbReference>
<dbReference type="Gene3D" id="3.40.1190.10">
    <property type="entry name" value="Mur-like, catalytic domain"/>
    <property type="match status" value="1"/>
</dbReference>
<dbReference type="Pfam" id="PF08245">
    <property type="entry name" value="Mur_ligase_M"/>
    <property type="match status" value="1"/>
</dbReference>
<reference evidence="14 15" key="1">
    <citation type="submission" date="2018-07" db="EMBL/GenBank/DDBJ databases">
        <title>Genomic Encyclopedia of Type Strains, Phase IV (KMG-IV): sequencing the most valuable type-strain genomes for metagenomic binning, comparative biology and taxonomic classification.</title>
        <authorList>
            <person name="Goeker M."/>
        </authorList>
    </citation>
    <scope>NUCLEOTIDE SEQUENCE [LARGE SCALE GENOMIC DNA]</scope>
    <source>
        <strain evidence="14 15">DSM 101478</strain>
    </source>
</reference>
<dbReference type="GO" id="GO:0005524">
    <property type="term" value="F:ATP binding"/>
    <property type="evidence" value="ECO:0007669"/>
    <property type="project" value="UniProtKB-UniRule"/>
</dbReference>
<dbReference type="PANTHER" id="PTHR43024:SF1">
    <property type="entry name" value="UDP-N-ACETYLMURAMOYL-TRIPEPTIDE--D-ALANYL-D-ALANINE LIGASE"/>
    <property type="match status" value="1"/>
</dbReference>
<protein>
    <recommendedName>
        <fullName evidence="10 11">UDP-N-acetylmuramoyl-tripeptide--D-alanyl-D-alanine ligase</fullName>
        <ecNumber evidence="10 11">6.3.2.10</ecNumber>
    </recommendedName>
    <alternativeName>
        <fullName evidence="10">D-alanyl-D-alanine-adding enzyme</fullName>
    </alternativeName>
</protein>
<evidence type="ECO:0000259" key="12">
    <source>
        <dbReference type="Pfam" id="PF02875"/>
    </source>
</evidence>
<comment type="caution">
    <text evidence="14">The sequence shown here is derived from an EMBL/GenBank/DDBJ whole genome shotgun (WGS) entry which is preliminary data.</text>
</comment>
<keyword evidence="7 10" id="KW-0573">Peptidoglycan synthesis</keyword>
<evidence type="ECO:0000256" key="4">
    <source>
        <dbReference type="ARBA" id="ARBA00022741"/>
    </source>
</evidence>
<dbReference type="GO" id="GO:0047480">
    <property type="term" value="F:UDP-N-acetylmuramoyl-tripeptide-D-alanyl-D-alanine ligase activity"/>
    <property type="evidence" value="ECO:0007669"/>
    <property type="project" value="UniProtKB-UniRule"/>
</dbReference>
<evidence type="ECO:0000256" key="7">
    <source>
        <dbReference type="ARBA" id="ARBA00022984"/>
    </source>
</evidence>
<dbReference type="InterPro" id="IPR051046">
    <property type="entry name" value="MurCDEF_CellWall_CoF430Synth"/>
</dbReference>
<dbReference type="GO" id="GO:0008766">
    <property type="term" value="F:UDP-N-acetylmuramoylalanyl-D-glutamyl-2,6-diaminopimelate-D-alanyl-D-alanine ligase activity"/>
    <property type="evidence" value="ECO:0007669"/>
    <property type="project" value="RHEA"/>
</dbReference>
<keyword evidence="15" id="KW-1185">Reference proteome</keyword>
<evidence type="ECO:0000313" key="14">
    <source>
        <dbReference type="EMBL" id="RDK84295.1"/>
    </source>
</evidence>
<dbReference type="InterPro" id="IPR036615">
    <property type="entry name" value="Mur_ligase_C_dom_sf"/>
</dbReference>
<comment type="function">
    <text evidence="10 11">Involved in cell wall formation. Catalyzes the final step in the synthesis of UDP-N-acetylmuramoyl-pentapeptide, the precursor of murein.</text>
</comment>
<evidence type="ECO:0000256" key="3">
    <source>
        <dbReference type="ARBA" id="ARBA00022618"/>
    </source>
</evidence>
<name>A0A370Q7D6_9FLAO</name>
<keyword evidence="1 10" id="KW-0963">Cytoplasm</keyword>
<dbReference type="PANTHER" id="PTHR43024">
    <property type="entry name" value="UDP-N-ACETYLMURAMOYL-TRIPEPTIDE--D-ALANYL-D-ALANINE LIGASE"/>
    <property type="match status" value="1"/>
</dbReference>